<keyword evidence="1" id="KW-0472">Membrane</keyword>
<dbReference type="RefSeq" id="WP_094499673.1">
    <property type="nucleotide sequence ID" value="NZ_CAWNHI010000001.1"/>
</dbReference>
<dbReference type="Proteomes" id="UP000215148">
    <property type="component" value="Chromosome 1"/>
</dbReference>
<proteinExistence type="predicted"/>
<gene>
    <name evidence="2" type="ORF">CCZ37_02580</name>
</gene>
<protein>
    <submittedName>
        <fullName evidence="2">Uncharacterized protein</fullName>
    </submittedName>
</protein>
<keyword evidence="1" id="KW-0812">Transmembrane</keyword>
<keyword evidence="3" id="KW-1185">Reference proteome</keyword>
<dbReference type="EMBL" id="CP022741">
    <property type="protein sequence ID" value="ASU21546.1"/>
    <property type="molecule type" value="Genomic_DNA"/>
</dbReference>
<feature type="transmembrane region" description="Helical" evidence="1">
    <location>
        <begin position="26"/>
        <end position="44"/>
    </location>
</feature>
<dbReference type="AlphaFoldDB" id="A0A223MVI9"/>
<sequence length="194" mass="22052">MALNSDNPPRAAVSMVVKADKGSAETGWVIMAIASILLLAWALFQWNHLSEKAQKTTTLQSDLSAQVLSEKQKSILTELSLAHQELLFFYQMDAQLPSIQWLEDEAIAPFVNDVSWHYLGEHQWYRLVNGYLGIAQQPDAVGHVILWYPPNSMDSPEVWFSSQALVTHVAIESLQESHHLQQVGWKRWLLVRSF</sequence>
<organism evidence="2 3">
    <name type="scientific">Vibrio qinghaiensis</name>
    <dbReference type="NCBI Taxonomy" id="2025808"/>
    <lineage>
        <taxon>Bacteria</taxon>
        <taxon>Pseudomonadati</taxon>
        <taxon>Pseudomonadota</taxon>
        <taxon>Gammaproteobacteria</taxon>
        <taxon>Vibrionales</taxon>
        <taxon>Vibrionaceae</taxon>
        <taxon>Vibrio</taxon>
    </lineage>
</organism>
<dbReference type="InterPro" id="IPR046160">
    <property type="entry name" value="DUF6162"/>
</dbReference>
<dbReference type="KEGG" id="vqi:CCZ37_02580"/>
<dbReference type="Pfam" id="PF19659">
    <property type="entry name" value="DUF6162"/>
    <property type="match status" value="1"/>
</dbReference>
<accession>A0A223MVI9</accession>
<evidence type="ECO:0000256" key="1">
    <source>
        <dbReference type="SAM" id="Phobius"/>
    </source>
</evidence>
<keyword evidence="1" id="KW-1133">Transmembrane helix</keyword>
<name>A0A223MVI9_9VIBR</name>
<evidence type="ECO:0000313" key="3">
    <source>
        <dbReference type="Proteomes" id="UP000215148"/>
    </source>
</evidence>
<evidence type="ECO:0000313" key="2">
    <source>
        <dbReference type="EMBL" id="ASU21546.1"/>
    </source>
</evidence>
<reference evidence="2 3" key="1">
    <citation type="submission" date="2017-08" db="EMBL/GenBank/DDBJ databases">
        <title>The Vibrio qinghaiensis sp.-Q67 is a luminous bacteria isolated firstly from Qinghai lake, Qinghai province, China, which has been proved to be very sensitive to detect environmental and food pollutants. Therefore, complete genome analysis of V. qinghaiensis sp.-Q67 highlights the potential application of this strain on detection of hazards in the contaminated environments.</title>
        <authorList>
            <person name="Gong L."/>
        </authorList>
    </citation>
    <scope>NUCLEOTIDE SEQUENCE [LARGE SCALE GENOMIC DNA]</scope>
    <source>
        <strain evidence="2 3">Q67</strain>
    </source>
</reference>